<keyword evidence="2" id="KW-0472">Membrane</keyword>
<keyword evidence="2" id="KW-1133">Transmembrane helix</keyword>
<dbReference type="InterPro" id="IPR007060">
    <property type="entry name" value="FtsL/DivIC"/>
</dbReference>
<organism evidence="3 4">
    <name type="scientific">Marinisporobacter balticus</name>
    <dbReference type="NCBI Taxonomy" id="2018667"/>
    <lineage>
        <taxon>Bacteria</taxon>
        <taxon>Bacillati</taxon>
        <taxon>Bacillota</taxon>
        <taxon>Clostridia</taxon>
        <taxon>Peptostreptococcales</taxon>
        <taxon>Thermotaleaceae</taxon>
        <taxon>Marinisporobacter</taxon>
    </lineage>
</organism>
<dbReference type="Pfam" id="PF04977">
    <property type="entry name" value="DivIC"/>
    <property type="match status" value="1"/>
</dbReference>
<reference evidence="3 4" key="1">
    <citation type="submission" date="2019-03" db="EMBL/GenBank/DDBJ databases">
        <title>Genomic Encyclopedia of Type Strains, Phase IV (KMG-IV): sequencing the most valuable type-strain genomes for metagenomic binning, comparative biology and taxonomic classification.</title>
        <authorList>
            <person name="Goeker M."/>
        </authorList>
    </citation>
    <scope>NUCLEOTIDE SEQUENCE [LARGE SCALE GENOMIC DNA]</scope>
    <source>
        <strain evidence="3 4">DSM 102940</strain>
    </source>
</reference>
<accession>A0A4V2SAE8</accession>
<feature type="transmembrane region" description="Helical" evidence="2">
    <location>
        <begin position="15"/>
        <end position="32"/>
    </location>
</feature>
<dbReference type="EMBL" id="SLWV01000022">
    <property type="protein sequence ID" value="TCO71360.1"/>
    <property type="molecule type" value="Genomic_DNA"/>
</dbReference>
<keyword evidence="4" id="KW-1185">Reference proteome</keyword>
<evidence type="ECO:0000313" key="4">
    <source>
        <dbReference type="Proteomes" id="UP000294919"/>
    </source>
</evidence>
<feature type="coiled-coil region" evidence="1">
    <location>
        <begin position="38"/>
        <end position="65"/>
    </location>
</feature>
<keyword evidence="1" id="KW-0175">Coiled coil</keyword>
<dbReference type="AlphaFoldDB" id="A0A4V2SAE8"/>
<keyword evidence="2" id="KW-0812">Transmembrane</keyword>
<evidence type="ECO:0000313" key="3">
    <source>
        <dbReference type="EMBL" id="TCO71360.1"/>
    </source>
</evidence>
<proteinExistence type="predicted"/>
<comment type="caution">
    <text evidence="3">The sequence shown here is derived from an EMBL/GenBank/DDBJ whole genome shotgun (WGS) entry which is preliminary data.</text>
</comment>
<dbReference type="Proteomes" id="UP000294919">
    <property type="component" value="Unassembled WGS sequence"/>
</dbReference>
<protein>
    <submittedName>
        <fullName evidence="3">Cell division protein FtsB</fullName>
    </submittedName>
</protein>
<keyword evidence="3" id="KW-0132">Cell division</keyword>
<evidence type="ECO:0000256" key="1">
    <source>
        <dbReference type="SAM" id="Coils"/>
    </source>
</evidence>
<evidence type="ECO:0000256" key="2">
    <source>
        <dbReference type="SAM" id="Phobius"/>
    </source>
</evidence>
<keyword evidence="3" id="KW-0131">Cell cycle</keyword>
<dbReference type="GO" id="GO:0051301">
    <property type="term" value="P:cell division"/>
    <property type="evidence" value="ECO:0007669"/>
    <property type="project" value="UniProtKB-KW"/>
</dbReference>
<gene>
    <name evidence="3" type="ORF">EV214_12229</name>
</gene>
<sequence>MNQYKNKNMKKKKKFFYICLLVLGLYVGWIFMNQQIELKKLYKQEEVLNQKIVAFKKEIARLEKEKSLGNDPKFIEKVAREKLKMVKSNEIIYVDMNKAK</sequence>
<name>A0A4V2SAE8_9FIRM</name>